<sequence length="198" mass="18512">MSGRAGSCGVAAGRAASGQATADRAVSGRAASGAPGTGSSSGSGARRDPRYSRCTGTSPGNEPAECDEPPKGKDAECDGAARGEEPEAAEGEGIGAGGAGGSGGAGGTDRAGETSGAGEAAGAADAGEAAGSAARCAPPFAAGRDPYVRCGGGAATGAAGSTVTVSPPDSDPGCSNLLRSLIPCYPHPFTTAPWPSAA</sequence>
<organism evidence="2 3">
    <name type="scientific">Virgisporangium aliadipatigenens</name>
    <dbReference type="NCBI Taxonomy" id="741659"/>
    <lineage>
        <taxon>Bacteria</taxon>
        <taxon>Bacillati</taxon>
        <taxon>Actinomycetota</taxon>
        <taxon>Actinomycetes</taxon>
        <taxon>Micromonosporales</taxon>
        <taxon>Micromonosporaceae</taxon>
        <taxon>Virgisporangium</taxon>
    </lineage>
</organism>
<evidence type="ECO:0000313" key="3">
    <source>
        <dbReference type="Proteomes" id="UP000619260"/>
    </source>
</evidence>
<gene>
    <name evidence="2" type="ORF">Val02_41080</name>
</gene>
<feature type="compositionally biased region" description="Low complexity" evidence="1">
    <location>
        <begin position="9"/>
        <end position="34"/>
    </location>
</feature>
<name>A0A8J3YMQ5_9ACTN</name>
<proteinExistence type="predicted"/>
<comment type="caution">
    <text evidence="2">The sequence shown here is derived from an EMBL/GenBank/DDBJ whole genome shotgun (WGS) entry which is preliminary data.</text>
</comment>
<dbReference type="Proteomes" id="UP000619260">
    <property type="component" value="Unassembled WGS sequence"/>
</dbReference>
<feature type="compositionally biased region" description="Basic and acidic residues" evidence="1">
    <location>
        <begin position="68"/>
        <end position="85"/>
    </location>
</feature>
<dbReference type="AlphaFoldDB" id="A0A8J3YMQ5"/>
<dbReference type="EMBL" id="BOPF01000014">
    <property type="protein sequence ID" value="GIJ47222.1"/>
    <property type="molecule type" value="Genomic_DNA"/>
</dbReference>
<protein>
    <submittedName>
        <fullName evidence="2">Uncharacterized protein</fullName>
    </submittedName>
</protein>
<feature type="compositionally biased region" description="Gly residues" evidence="1">
    <location>
        <begin position="92"/>
        <end position="109"/>
    </location>
</feature>
<feature type="compositionally biased region" description="Low complexity" evidence="1">
    <location>
        <begin position="113"/>
        <end position="138"/>
    </location>
</feature>
<evidence type="ECO:0000256" key="1">
    <source>
        <dbReference type="SAM" id="MobiDB-lite"/>
    </source>
</evidence>
<evidence type="ECO:0000313" key="2">
    <source>
        <dbReference type="EMBL" id="GIJ47222.1"/>
    </source>
</evidence>
<feature type="region of interest" description="Disordered" evidence="1">
    <location>
        <begin position="1"/>
        <end position="138"/>
    </location>
</feature>
<keyword evidence="3" id="KW-1185">Reference proteome</keyword>
<accession>A0A8J3YMQ5</accession>
<reference evidence="2" key="1">
    <citation type="submission" date="2021-01" db="EMBL/GenBank/DDBJ databases">
        <title>Whole genome shotgun sequence of Virgisporangium aliadipatigenens NBRC 105644.</title>
        <authorList>
            <person name="Komaki H."/>
            <person name="Tamura T."/>
        </authorList>
    </citation>
    <scope>NUCLEOTIDE SEQUENCE</scope>
    <source>
        <strain evidence="2">NBRC 105644</strain>
    </source>
</reference>